<keyword evidence="1" id="KW-0812">Transmembrane</keyword>
<gene>
    <name evidence="2" type="ORF">METZ01_LOCUS20724</name>
</gene>
<feature type="transmembrane region" description="Helical" evidence="1">
    <location>
        <begin position="6"/>
        <end position="25"/>
    </location>
</feature>
<feature type="transmembrane region" description="Helical" evidence="1">
    <location>
        <begin position="61"/>
        <end position="80"/>
    </location>
</feature>
<keyword evidence="1" id="KW-1133">Transmembrane helix</keyword>
<sequence>MEKSVYDFDTILVSVLIITFVFTYYKTNYPFFFKKYFHLKYILYSSYEEDYLYRSSLLSSAHIIPIIIYSLIISFFYVYFFAKDEIYTFLIEFEFSLFVVWIISFFIYLFYIPLRILIIKLFFLFINEAEKFKIIFLINFIRITIFFSLINIFFSYLFYTLFSFDIAYSFFIFLGLFIILLRPVLLFYNTKKFYTSGSTKFIFFILFSDFLPILFFLYVSYYFDLSKEIISIIGA</sequence>
<proteinExistence type="predicted"/>
<reference evidence="2" key="1">
    <citation type="submission" date="2018-05" db="EMBL/GenBank/DDBJ databases">
        <authorList>
            <person name="Lanie J.A."/>
            <person name="Ng W.-L."/>
            <person name="Kazmierczak K.M."/>
            <person name="Andrzejewski T.M."/>
            <person name="Davidsen T.M."/>
            <person name="Wayne K.J."/>
            <person name="Tettelin H."/>
            <person name="Glass J.I."/>
            <person name="Rusch D."/>
            <person name="Podicherti R."/>
            <person name="Tsui H.-C.T."/>
            <person name="Winkler M.E."/>
        </authorList>
    </citation>
    <scope>NUCLEOTIDE SEQUENCE</scope>
</reference>
<dbReference type="EMBL" id="UINC01001024">
    <property type="protein sequence ID" value="SUZ67870.1"/>
    <property type="molecule type" value="Genomic_DNA"/>
</dbReference>
<organism evidence="2">
    <name type="scientific">marine metagenome</name>
    <dbReference type="NCBI Taxonomy" id="408172"/>
    <lineage>
        <taxon>unclassified sequences</taxon>
        <taxon>metagenomes</taxon>
        <taxon>ecological metagenomes</taxon>
    </lineage>
</organism>
<keyword evidence="1" id="KW-0472">Membrane</keyword>
<feature type="transmembrane region" description="Helical" evidence="1">
    <location>
        <begin position="201"/>
        <end position="223"/>
    </location>
</feature>
<feature type="transmembrane region" description="Helical" evidence="1">
    <location>
        <begin position="86"/>
        <end position="111"/>
    </location>
</feature>
<evidence type="ECO:0000313" key="2">
    <source>
        <dbReference type="EMBL" id="SUZ67870.1"/>
    </source>
</evidence>
<feature type="transmembrane region" description="Helical" evidence="1">
    <location>
        <begin position="132"/>
        <end position="154"/>
    </location>
</feature>
<dbReference type="AlphaFoldDB" id="A0A381PLQ3"/>
<evidence type="ECO:0008006" key="3">
    <source>
        <dbReference type="Google" id="ProtNLM"/>
    </source>
</evidence>
<protein>
    <recommendedName>
        <fullName evidence="3">DUF4271 domain-containing protein</fullName>
    </recommendedName>
</protein>
<evidence type="ECO:0000256" key="1">
    <source>
        <dbReference type="SAM" id="Phobius"/>
    </source>
</evidence>
<name>A0A381PLQ3_9ZZZZ</name>
<feature type="transmembrane region" description="Helical" evidence="1">
    <location>
        <begin position="166"/>
        <end position="189"/>
    </location>
</feature>
<accession>A0A381PLQ3</accession>